<evidence type="ECO:0000256" key="1">
    <source>
        <dbReference type="ARBA" id="ARBA00023015"/>
    </source>
</evidence>
<keyword evidence="2 5" id="KW-0238">DNA-binding</keyword>
<evidence type="ECO:0000256" key="2">
    <source>
        <dbReference type="ARBA" id="ARBA00023125"/>
    </source>
</evidence>
<dbReference type="PANTHER" id="PTHR33164:SF43">
    <property type="entry name" value="HTH-TYPE TRANSCRIPTIONAL REPRESSOR YETL"/>
    <property type="match status" value="1"/>
</dbReference>
<organism evidence="5 6">
    <name type="scientific">Bacteroides sedimenti</name>
    <dbReference type="NCBI Taxonomy" id="2136147"/>
    <lineage>
        <taxon>Bacteria</taxon>
        <taxon>Pseudomonadati</taxon>
        <taxon>Bacteroidota</taxon>
        <taxon>Bacteroidia</taxon>
        <taxon>Bacteroidales</taxon>
        <taxon>Bacteroidaceae</taxon>
        <taxon>Bacteroides</taxon>
    </lineage>
</organism>
<dbReference type="Proteomes" id="UP001496674">
    <property type="component" value="Chromosome"/>
</dbReference>
<sequence>MIKLICQLKDITVAMSNIEMQLNDKYGVGLNEAMALCCLSDGKLSASEIAEKTGMGSSHCSKIIKSIEQKELINRSLGECDKRQMYFCLNEEGQKKLKEIKCKSILIPEILKPVFGSCDDE</sequence>
<dbReference type="InterPro" id="IPR000835">
    <property type="entry name" value="HTH_MarR-typ"/>
</dbReference>
<dbReference type="GO" id="GO:0003677">
    <property type="term" value="F:DNA binding"/>
    <property type="evidence" value="ECO:0007669"/>
    <property type="project" value="UniProtKB-KW"/>
</dbReference>
<evidence type="ECO:0000313" key="5">
    <source>
        <dbReference type="EMBL" id="BEG98347.1"/>
    </source>
</evidence>
<gene>
    <name evidence="5" type="ORF">BSYN_06120</name>
</gene>
<dbReference type="Gene3D" id="1.10.10.10">
    <property type="entry name" value="Winged helix-like DNA-binding domain superfamily/Winged helix DNA-binding domain"/>
    <property type="match status" value="1"/>
</dbReference>
<dbReference type="PANTHER" id="PTHR33164">
    <property type="entry name" value="TRANSCRIPTIONAL REGULATOR, MARR FAMILY"/>
    <property type="match status" value="1"/>
</dbReference>
<keyword evidence="1" id="KW-0805">Transcription regulation</keyword>
<keyword evidence="3" id="KW-0804">Transcription</keyword>
<evidence type="ECO:0000313" key="6">
    <source>
        <dbReference type="Proteomes" id="UP001496674"/>
    </source>
</evidence>
<proteinExistence type="predicted"/>
<evidence type="ECO:0000259" key="4">
    <source>
        <dbReference type="SMART" id="SM00347"/>
    </source>
</evidence>
<feature type="domain" description="HTH marR-type" evidence="4">
    <location>
        <begin position="21"/>
        <end position="110"/>
    </location>
</feature>
<dbReference type="InterPro" id="IPR011991">
    <property type="entry name" value="ArsR-like_HTH"/>
</dbReference>
<dbReference type="InterPro" id="IPR055166">
    <property type="entry name" value="Transc_reg_Sar_Rot_HTH"/>
</dbReference>
<protein>
    <submittedName>
        <fullName evidence="5">DNA-binding protein</fullName>
    </submittedName>
</protein>
<keyword evidence="6" id="KW-1185">Reference proteome</keyword>
<dbReference type="InterPro" id="IPR039422">
    <property type="entry name" value="MarR/SlyA-like"/>
</dbReference>
<evidence type="ECO:0000256" key="3">
    <source>
        <dbReference type="ARBA" id="ARBA00023163"/>
    </source>
</evidence>
<dbReference type="Pfam" id="PF22381">
    <property type="entry name" value="Staph_reg_Sar_Rot"/>
    <property type="match status" value="1"/>
</dbReference>
<reference evidence="5 6" key="1">
    <citation type="submission" date="2023-04" db="EMBL/GenBank/DDBJ databases">
        <title>Draft genome sequence of acteroides sedimenti strain YN3PY1.</title>
        <authorList>
            <person name="Yoshida N."/>
        </authorList>
    </citation>
    <scope>NUCLEOTIDE SEQUENCE [LARGE SCALE GENOMIC DNA]</scope>
    <source>
        <strain evidence="5 6">YN3PY1</strain>
    </source>
</reference>
<dbReference type="RefSeq" id="WP_353333202.1">
    <property type="nucleotide sequence ID" value="NZ_AP028055.1"/>
</dbReference>
<dbReference type="EMBL" id="AP028055">
    <property type="protein sequence ID" value="BEG98347.1"/>
    <property type="molecule type" value="Genomic_DNA"/>
</dbReference>
<dbReference type="InterPro" id="IPR036390">
    <property type="entry name" value="WH_DNA-bd_sf"/>
</dbReference>
<dbReference type="SMART" id="SM00347">
    <property type="entry name" value="HTH_MARR"/>
    <property type="match status" value="1"/>
</dbReference>
<name>A0ABM8IBA6_9BACE</name>
<dbReference type="CDD" id="cd00090">
    <property type="entry name" value="HTH_ARSR"/>
    <property type="match status" value="1"/>
</dbReference>
<dbReference type="InterPro" id="IPR036388">
    <property type="entry name" value="WH-like_DNA-bd_sf"/>
</dbReference>
<accession>A0ABM8IBA6</accession>
<dbReference type="SUPFAM" id="SSF46785">
    <property type="entry name" value="Winged helix' DNA-binding domain"/>
    <property type="match status" value="1"/>
</dbReference>